<evidence type="ECO:0000256" key="2">
    <source>
        <dbReference type="PIRSR" id="PIRSR640255-2"/>
    </source>
</evidence>
<proteinExistence type="predicted"/>
<keyword evidence="5" id="KW-0378">Hydrolase</keyword>
<feature type="binding site" evidence="2">
    <location>
        <position position="159"/>
    </location>
    <ligand>
        <name>Mg(2+)</name>
        <dbReference type="ChEBI" id="CHEBI:18420"/>
        <note>catalytic</note>
    </ligand>
</feature>
<evidence type="ECO:0000259" key="3">
    <source>
        <dbReference type="SMART" id="SM00477"/>
    </source>
</evidence>
<dbReference type="InterPro" id="IPR040255">
    <property type="entry name" value="Non-specific_endonuclease"/>
</dbReference>
<dbReference type="Pfam" id="PF01223">
    <property type="entry name" value="Endonuclease_NS"/>
    <property type="match status" value="1"/>
</dbReference>
<name>A0A7W6S2T9_9PROT</name>
<keyword evidence="5" id="KW-0255">Endonuclease</keyword>
<dbReference type="GO" id="GO:0003676">
    <property type="term" value="F:nucleic acid binding"/>
    <property type="evidence" value="ECO:0007669"/>
    <property type="project" value="InterPro"/>
</dbReference>
<comment type="caution">
    <text evidence="5">The sequence shown here is derived from an EMBL/GenBank/DDBJ whole genome shotgun (WGS) entry which is preliminary data.</text>
</comment>
<gene>
    <name evidence="5" type="ORF">GGD88_003614</name>
</gene>
<dbReference type="AlphaFoldDB" id="A0A7W6S2T9"/>
<dbReference type="InterPro" id="IPR020821">
    <property type="entry name" value="ENPP1-3/EXOG-like_nuc-like"/>
</dbReference>
<dbReference type="SMART" id="SM00892">
    <property type="entry name" value="Endonuclease_NS"/>
    <property type="match status" value="1"/>
</dbReference>
<dbReference type="RefSeq" id="WP_184438014.1">
    <property type="nucleotide sequence ID" value="NZ_JACIGI010000057.1"/>
</dbReference>
<protein>
    <submittedName>
        <fullName evidence="5">DNA/RNA endonuclease G (NUC1)</fullName>
    </submittedName>
</protein>
<dbReference type="Proteomes" id="UP000555728">
    <property type="component" value="Unassembled WGS sequence"/>
</dbReference>
<evidence type="ECO:0000256" key="1">
    <source>
        <dbReference type="PIRSR" id="PIRSR640255-1"/>
    </source>
</evidence>
<organism evidence="5 6">
    <name type="scientific">Roseospira goensis</name>
    <dbReference type="NCBI Taxonomy" id="391922"/>
    <lineage>
        <taxon>Bacteria</taxon>
        <taxon>Pseudomonadati</taxon>
        <taxon>Pseudomonadota</taxon>
        <taxon>Alphaproteobacteria</taxon>
        <taxon>Rhodospirillales</taxon>
        <taxon>Rhodospirillaceae</taxon>
        <taxon>Roseospira</taxon>
    </lineage>
</organism>
<sequence>MAGYNPRFLCDPRTWDGAADEPLPESERRLVVDLPRFSPALEASILRTPALTGEVVAEYVNYSVVMNRQPHRRSAVVAALNIDQTQVRDVRRSDRWRVDSRIGAAHQLDNDYYYDNPWDRGHLARRASAAWGRSNAAAGRASDETFYYSNATLQHKHYNQDEWLALEDWVLALDRLADGRVSSFSGPIYDSFVRSIEPEGRPLATVPSAFFKAGLRTRITESSW</sequence>
<feature type="domain" description="DNA/RNA non-specific endonuclease/pyrophosphatase/phosphodiesterase" evidence="4">
    <location>
        <begin position="58"/>
        <end position="223"/>
    </location>
</feature>
<dbReference type="PANTHER" id="PTHR13966:SF5">
    <property type="entry name" value="ENDONUCLEASE G, MITOCHONDRIAL"/>
    <property type="match status" value="1"/>
</dbReference>
<feature type="domain" description="ENPP1-3/EXOG-like endonuclease/phosphodiesterase" evidence="3">
    <location>
        <begin position="59"/>
        <end position="223"/>
    </location>
</feature>
<evidence type="ECO:0000313" key="5">
    <source>
        <dbReference type="EMBL" id="MBB4287856.1"/>
    </source>
</evidence>
<dbReference type="Gene3D" id="3.40.570.10">
    <property type="entry name" value="Extracellular Endonuclease, subunit A"/>
    <property type="match status" value="1"/>
</dbReference>
<keyword evidence="2" id="KW-0479">Metal-binding</keyword>
<dbReference type="InterPro" id="IPR001604">
    <property type="entry name" value="Endo_G_ENPP1-like_dom"/>
</dbReference>
<dbReference type="GO" id="GO:0016787">
    <property type="term" value="F:hydrolase activity"/>
    <property type="evidence" value="ECO:0007669"/>
    <property type="project" value="InterPro"/>
</dbReference>
<dbReference type="SMART" id="SM00477">
    <property type="entry name" value="NUC"/>
    <property type="match status" value="1"/>
</dbReference>
<feature type="active site" description="Proton acceptor" evidence="1">
    <location>
        <position position="122"/>
    </location>
</feature>
<dbReference type="SUPFAM" id="SSF54060">
    <property type="entry name" value="His-Me finger endonucleases"/>
    <property type="match status" value="1"/>
</dbReference>
<accession>A0A7W6S2T9</accession>
<evidence type="ECO:0000259" key="4">
    <source>
        <dbReference type="SMART" id="SM00892"/>
    </source>
</evidence>
<dbReference type="GO" id="GO:0004519">
    <property type="term" value="F:endonuclease activity"/>
    <property type="evidence" value="ECO:0007669"/>
    <property type="project" value="UniProtKB-KW"/>
</dbReference>
<dbReference type="GO" id="GO:0046872">
    <property type="term" value="F:metal ion binding"/>
    <property type="evidence" value="ECO:0007669"/>
    <property type="project" value="UniProtKB-KW"/>
</dbReference>
<evidence type="ECO:0000313" key="6">
    <source>
        <dbReference type="Proteomes" id="UP000555728"/>
    </source>
</evidence>
<keyword evidence="6" id="KW-1185">Reference proteome</keyword>
<keyword evidence="5" id="KW-0540">Nuclease</keyword>
<dbReference type="InterPro" id="IPR044929">
    <property type="entry name" value="DNA/RNA_non-sp_Endonuclease_sf"/>
</dbReference>
<dbReference type="EMBL" id="JACIGI010000057">
    <property type="protein sequence ID" value="MBB4287856.1"/>
    <property type="molecule type" value="Genomic_DNA"/>
</dbReference>
<dbReference type="PANTHER" id="PTHR13966">
    <property type="entry name" value="ENDONUCLEASE RELATED"/>
    <property type="match status" value="1"/>
</dbReference>
<dbReference type="InterPro" id="IPR044925">
    <property type="entry name" value="His-Me_finger_sf"/>
</dbReference>
<reference evidence="5 6" key="1">
    <citation type="submission" date="2020-08" db="EMBL/GenBank/DDBJ databases">
        <title>Genome sequencing of Purple Non-Sulfur Bacteria from various extreme environments.</title>
        <authorList>
            <person name="Mayer M."/>
        </authorList>
    </citation>
    <scope>NUCLEOTIDE SEQUENCE [LARGE SCALE GENOMIC DNA]</scope>
    <source>
        <strain evidence="5 6">JA135</strain>
    </source>
</reference>